<feature type="transmembrane region" description="Helical" evidence="1">
    <location>
        <begin position="47"/>
        <end position="67"/>
    </location>
</feature>
<feature type="transmembrane region" description="Helical" evidence="1">
    <location>
        <begin position="124"/>
        <end position="142"/>
    </location>
</feature>
<reference evidence="2 3" key="1">
    <citation type="journal article" date="2015" name="Sci. Rep.">
        <title>Genome of the facultative scuticociliatosis pathogen Pseudocohnilembus persalinus provides insight into its virulence through horizontal gene transfer.</title>
        <authorList>
            <person name="Xiong J."/>
            <person name="Wang G."/>
            <person name="Cheng J."/>
            <person name="Tian M."/>
            <person name="Pan X."/>
            <person name="Warren A."/>
            <person name="Jiang C."/>
            <person name="Yuan D."/>
            <person name="Miao W."/>
        </authorList>
    </citation>
    <scope>NUCLEOTIDE SEQUENCE [LARGE SCALE GENOMIC DNA]</scope>
    <source>
        <strain evidence="2">36N120E</strain>
    </source>
</reference>
<dbReference type="EMBL" id="LDAU01000194">
    <property type="protein sequence ID" value="KRX00164.1"/>
    <property type="molecule type" value="Genomic_DNA"/>
</dbReference>
<accession>A0A0V0QD78</accession>
<organism evidence="2 3">
    <name type="scientific">Pseudocohnilembus persalinus</name>
    <name type="common">Ciliate</name>
    <dbReference type="NCBI Taxonomy" id="266149"/>
    <lineage>
        <taxon>Eukaryota</taxon>
        <taxon>Sar</taxon>
        <taxon>Alveolata</taxon>
        <taxon>Ciliophora</taxon>
        <taxon>Intramacronucleata</taxon>
        <taxon>Oligohymenophorea</taxon>
        <taxon>Scuticociliatia</taxon>
        <taxon>Philasterida</taxon>
        <taxon>Pseudocohnilembidae</taxon>
        <taxon>Pseudocohnilembus</taxon>
    </lineage>
</organism>
<keyword evidence="3" id="KW-1185">Reference proteome</keyword>
<dbReference type="AlphaFoldDB" id="A0A0V0QD78"/>
<sequence length="154" mass="18408">MFLFYYYFFLNLSILLNLKFFFNLDFFPGPIKLFFNSYFFFETGGPVEAGSIVEIIIIIWICFNSFSYNNFPLRSVIERSRFIFGNYNFFFVSLLGGLVETSDIYCFFYNYCVILRGLIERRRLLICQIFYCNCYLILYSASRSGFFSYCNLLS</sequence>
<feature type="transmembrane region" description="Helical" evidence="1">
    <location>
        <begin position="87"/>
        <end position="112"/>
    </location>
</feature>
<dbReference type="Proteomes" id="UP000054937">
    <property type="component" value="Unassembled WGS sequence"/>
</dbReference>
<name>A0A0V0QD78_PSEPJ</name>
<keyword evidence="1" id="KW-0812">Transmembrane</keyword>
<evidence type="ECO:0000313" key="2">
    <source>
        <dbReference type="EMBL" id="KRX00164.1"/>
    </source>
</evidence>
<gene>
    <name evidence="2" type="ORF">PPERSA_10663</name>
</gene>
<keyword evidence="1" id="KW-1133">Transmembrane helix</keyword>
<comment type="caution">
    <text evidence="2">The sequence shown here is derived from an EMBL/GenBank/DDBJ whole genome shotgun (WGS) entry which is preliminary data.</text>
</comment>
<evidence type="ECO:0000313" key="3">
    <source>
        <dbReference type="Proteomes" id="UP000054937"/>
    </source>
</evidence>
<evidence type="ECO:0000256" key="1">
    <source>
        <dbReference type="SAM" id="Phobius"/>
    </source>
</evidence>
<proteinExistence type="predicted"/>
<keyword evidence="1" id="KW-0472">Membrane</keyword>
<feature type="transmembrane region" description="Helical" evidence="1">
    <location>
        <begin position="6"/>
        <end position="26"/>
    </location>
</feature>
<dbReference type="InParanoid" id="A0A0V0QD78"/>
<protein>
    <submittedName>
        <fullName evidence="2">Uncharacterized protein</fullName>
    </submittedName>
</protein>